<dbReference type="EMBL" id="UINC01033335">
    <property type="protein sequence ID" value="SVB22461.1"/>
    <property type="molecule type" value="Genomic_DNA"/>
</dbReference>
<dbReference type="Pfam" id="PF13732">
    <property type="entry name" value="DrrA1-3_C"/>
    <property type="match status" value="1"/>
</dbReference>
<evidence type="ECO:0000256" key="2">
    <source>
        <dbReference type="ARBA" id="ARBA00022448"/>
    </source>
</evidence>
<gene>
    <name evidence="7" type="ORF">METZ01_LOCUS175315</name>
</gene>
<dbReference type="PANTHER" id="PTHR42711">
    <property type="entry name" value="ABC TRANSPORTER ATP-BINDING PROTEIN"/>
    <property type="match status" value="1"/>
</dbReference>
<evidence type="ECO:0000256" key="1">
    <source>
        <dbReference type="ARBA" id="ARBA00005417"/>
    </source>
</evidence>
<dbReference type="InterPro" id="IPR025302">
    <property type="entry name" value="DrrA1/2-like_C"/>
</dbReference>
<evidence type="ECO:0000259" key="6">
    <source>
        <dbReference type="Pfam" id="PF13732"/>
    </source>
</evidence>
<organism evidence="7">
    <name type="scientific">marine metagenome</name>
    <dbReference type="NCBI Taxonomy" id="408172"/>
    <lineage>
        <taxon>unclassified sequences</taxon>
        <taxon>metagenomes</taxon>
        <taxon>ecological metagenomes</taxon>
    </lineage>
</organism>
<proteinExistence type="inferred from homology"/>
<keyword evidence="4" id="KW-0067">ATP-binding</keyword>
<comment type="similarity">
    <text evidence="1">Belongs to the ABC transporter superfamily.</text>
</comment>
<reference evidence="7" key="1">
    <citation type="submission" date="2018-05" db="EMBL/GenBank/DDBJ databases">
        <authorList>
            <person name="Lanie J.A."/>
            <person name="Ng W.-L."/>
            <person name="Kazmierczak K.M."/>
            <person name="Andrzejewski T.M."/>
            <person name="Davidsen T.M."/>
            <person name="Wayne K.J."/>
            <person name="Tettelin H."/>
            <person name="Glass J.I."/>
            <person name="Rusch D."/>
            <person name="Podicherti R."/>
            <person name="Tsui H.-C.T."/>
            <person name="Winkler M.E."/>
        </authorList>
    </citation>
    <scope>NUCLEOTIDE SEQUENCE</scope>
</reference>
<dbReference type="InterPro" id="IPR027417">
    <property type="entry name" value="P-loop_NTPase"/>
</dbReference>
<feature type="non-terminal residue" evidence="7">
    <location>
        <position position="1"/>
    </location>
</feature>
<dbReference type="SUPFAM" id="SSF52540">
    <property type="entry name" value="P-loop containing nucleoside triphosphate hydrolases"/>
    <property type="match status" value="1"/>
</dbReference>
<evidence type="ECO:0000256" key="4">
    <source>
        <dbReference type="ARBA" id="ARBA00022840"/>
    </source>
</evidence>
<dbReference type="InterPro" id="IPR003959">
    <property type="entry name" value="ATPase_AAA_core"/>
</dbReference>
<evidence type="ECO:0000313" key="7">
    <source>
        <dbReference type="EMBL" id="SVB22461.1"/>
    </source>
</evidence>
<evidence type="ECO:0000256" key="3">
    <source>
        <dbReference type="ARBA" id="ARBA00022741"/>
    </source>
</evidence>
<sequence length="253" mass="27599">VRERLGYLPEERGLYPKMKVVDQVAYFGTLKGMSSRTAREAAMRRLHEYGLGDNTEQTCESLSKGMAQKAQILATLLHDPELIVLDEPFSGLDPVNRDLMRDVILQLRADGRSVIFSTHIMEQAEQICDHVVLIDGGRKIVDGPIDEVRGAGGGAVHLDYEGNLEPLHQMQGVVHVNDTGRQAEVVLADGVDPQGVLKELVSGGVRLHTFDLRPPSLHEIFVRKVGRSVEEAAFASEEELAVGQVGSSGRGAS</sequence>
<accession>A0A382C9U6</accession>
<keyword evidence="2" id="KW-0813">Transport</keyword>
<evidence type="ECO:0008006" key="8">
    <source>
        <dbReference type="Google" id="ProtNLM"/>
    </source>
</evidence>
<feature type="domain" description="ATPase AAA-type core" evidence="5">
    <location>
        <begin position="45"/>
        <end position="120"/>
    </location>
</feature>
<protein>
    <recommendedName>
        <fullName evidence="8">ABC transporter domain-containing protein</fullName>
    </recommendedName>
</protein>
<evidence type="ECO:0000259" key="5">
    <source>
        <dbReference type="Pfam" id="PF13304"/>
    </source>
</evidence>
<dbReference type="GO" id="GO:0005524">
    <property type="term" value="F:ATP binding"/>
    <property type="evidence" value="ECO:0007669"/>
    <property type="project" value="UniProtKB-KW"/>
</dbReference>
<dbReference type="Pfam" id="PF13304">
    <property type="entry name" value="AAA_21"/>
    <property type="match status" value="1"/>
</dbReference>
<feature type="domain" description="Daunorubicin resistance ATP-binding protein DrrA1/2-like C-terminal" evidence="6">
    <location>
        <begin position="143"/>
        <end position="225"/>
    </location>
</feature>
<keyword evidence="3" id="KW-0547">Nucleotide-binding</keyword>
<dbReference type="Gene3D" id="3.40.50.300">
    <property type="entry name" value="P-loop containing nucleotide triphosphate hydrolases"/>
    <property type="match status" value="1"/>
</dbReference>
<dbReference type="AlphaFoldDB" id="A0A382C9U6"/>
<name>A0A382C9U6_9ZZZZ</name>
<dbReference type="InterPro" id="IPR050763">
    <property type="entry name" value="ABC_transporter_ATP-binding"/>
</dbReference>
<dbReference type="PANTHER" id="PTHR42711:SF5">
    <property type="entry name" value="ABC TRANSPORTER ATP-BINDING PROTEIN NATA"/>
    <property type="match status" value="1"/>
</dbReference>
<dbReference type="GO" id="GO:0016887">
    <property type="term" value="F:ATP hydrolysis activity"/>
    <property type="evidence" value="ECO:0007669"/>
    <property type="project" value="InterPro"/>
</dbReference>